<gene>
    <name evidence="1" type="ORF">TSAR_000675</name>
</gene>
<protein>
    <submittedName>
        <fullName evidence="1">Uncharacterized protein</fullName>
    </submittedName>
</protein>
<organism evidence="1 2">
    <name type="scientific">Trichomalopsis sarcophagae</name>
    <dbReference type="NCBI Taxonomy" id="543379"/>
    <lineage>
        <taxon>Eukaryota</taxon>
        <taxon>Metazoa</taxon>
        <taxon>Ecdysozoa</taxon>
        <taxon>Arthropoda</taxon>
        <taxon>Hexapoda</taxon>
        <taxon>Insecta</taxon>
        <taxon>Pterygota</taxon>
        <taxon>Neoptera</taxon>
        <taxon>Endopterygota</taxon>
        <taxon>Hymenoptera</taxon>
        <taxon>Apocrita</taxon>
        <taxon>Proctotrupomorpha</taxon>
        <taxon>Chalcidoidea</taxon>
        <taxon>Pteromalidae</taxon>
        <taxon>Pteromalinae</taxon>
        <taxon>Trichomalopsis</taxon>
    </lineage>
</organism>
<dbReference type="AlphaFoldDB" id="A0A232EY85"/>
<comment type="caution">
    <text evidence="1">The sequence shown here is derived from an EMBL/GenBank/DDBJ whole genome shotgun (WGS) entry which is preliminary data.</text>
</comment>
<sequence length="84" mass="9944">MPQLPNHVYTDEVDVRRTVLHDEYFGQRTGIEGRRILDVVYNATLFYPCWISSKKKHTDLHRCLRFRAESANWYPTSTRISSIS</sequence>
<keyword evidence="2" id="KW-1185">Reference proteome</keyword>
<dbReference type="Proteomes" id="UP000215335">
    <property type="component" value="Unassembled WGS sequence"/>
</dbReference>
<evidence type="ECO:0000313" key="2">
    <source>
        <dbReference type="Proteomes" id="UP000215335"/>
    </source>
</evidence>
<evidence type="ECO:0000313" key="1">
    <source>
        <dbReference type="EMBL" id="OXU23249.1"/>
    </source>
</evidence>
<dbReference type="EMBL" id="NNAY01001678">
    <property type="protein sequence ID" value="OXU23249.1"/>
    <property type="molecule type" value="Genomic_DNA"/>
</dbReference>
<proteinExistence type="predicted"/>
<reference evidence="1 2" key="1">
    <citation type="journal article" date="2017" name="Curr. Biol.">
        <title>The Evolution of Venom by Co-option of Single-Copy Genes.</title>
        <authorList>
            <person name="Martinson E.O."/>
            <person name="Mrinalini"/>
            <person name="Kelkar Y.D."/>
            <person name="Chang C.H."/>
            <person name="Werren J.H."/>
        </authorList>
    </citation>
    <scope>NUCLEOTIDE SEQUENCE [LARGE SCALE GENOMIC DNA]</scope>
    <source>
        <strain evidence="1 2">Alberta</strain>
        <tissue evidence="1">Whole body</tissue>
    </source>
</reference>
<name>A0A232EY85_9HYME</name>
<accession>A0A232EY85</accession>